<feature type="domain" description="NAD(P)-binding" evidence="2">
    <location>
        <begin position="6"/>
        <end position="147"/>
    </location>
</feature>
<protein>
    <submittedName>
        <fullName evidence="3">SDR family oxidoreductase</fullName>
    </submittedName>
</protein>
<dbReference type="Pfam" id="PF13460">
    <property type="entry name" value="NAD_binding_10"/>
    <property type="match status" value="1"/>
</dbReference>
<evidence type="ECO:0000313" key="4">
    <source>
        <dbReference type="Proteomes" id="UP000612893"/>
    </source>
</evidence>
<dbReference type="AlphaFoldDB" id="A0A934K0Y2"/>
<dbReference type="Proteomes" id="UP000612893">
    <property type="component" value="Unassembled WGS sequence"/>
</dbReference>
<feature type="region of interest" description="Disordered" evidence="1">
    <location>
        <begin position="287"/>
        <end position="309"/>
    </location>
</feature>
<evidence type="ECO:0000256" key="1">
    <source>
        <dbReference type="SAM" id="MobiDB-lite"/>
    </source>
</evidence>
<evidence type="ECO:0000259" key="2">
    <source>
        <dbReference type="Pfam" id="PF13460"/>
    </source>
</evidence>
<keyword evidence="4" id="KW-1185">Reference proteome</keyword>
<reference evidence="3" key="1">
    <citation type="submission" date="2020-10" db="EMBL/GenBank/DDBJ databases">
        <title>Ca. Dormibacterota MAGs.</title>
        <authorList>
            <person name="Montgomery K."/>
        </authorList>
    </citation>
    <scope>NUCLEOTIDE SEQUENCE [LARGE SCALE GENOMIC DNA]</scope>
    <source>
        <strain evidence="3">SC8812_S17_10</strain>
    </source>
</reference>
<dbReference type="RefSeq" id="WP_338201549.1">
    <property type="nucleotide sequence ID" value="NZ_JAEKNR010000113.1"/>
</dbReference>
<dbReference type="PANTHER" id="PTHR15020">
    <property type="entry name" value="FLAVIN REDUCTASE-RELATED"/>
    <property type="match status" value="1"/>
</dbReference>
<dbReference type="Gene3D" id="3.40.50.720">
    <property type="entry name" value="NAD(P)-binding Rossmann-like Domain"/>
    <property type="match status" value="1"/>
</dbReference>
<dbReference type="InterPro" id="IPR016040">
    <property type="entry name" value="NAD(P)-bd_dom"/>
</dbReference>
<sequence>MILVAGGTGTLGTQLVRRLLARGLRVRVLTRDAARVSDHDEHLEVVEADVRSHSSVVRAMAEVDTVVSAVHGFAGTGGVSPASVDRDGNANLIDAAAAGNAAVVLMSVVGASADSLMELFRMKHAAEQHLRASGVPWTIVRSTAFLEMWVALLEQTAQRSGRPLVFGRGDNPINFVSVRDVAVLLERVLTDSSTRGQTFEIGGPQNLSFNQLAAALQEAAGRISGPRHVPRPALKAMTVALRPFRPDLARQARAALVLDSAGLVFDATAIHKTFPCLPSTTLAELLGGRGAGNDERPSDRDGGASRLPT</sequence>
<proteinExistence type="predicted"/>
<evidence type="ECO:0000313" key="3">
    <source>
        <dbReference type="EMBL" id="MBJ7598497.1"/>
    </source>
</evidence>
<comment type="caution">
    <text evidence="3">The sequence shown here is derived from an EMBL/GenBank/DDBJ whole genome shotgun (WGS) entry which is preliminary data.</text>
</comment>
<dbReference type="EMBL" id="JAEKNR010000113">
    <property type="protein sequence ID" value="MBJ7598497.1"/>
    <property type="molecule type" value="Genomic_DNA"/>
</dbReference>
<dbReference type="SUPFAM" id="SSF51735">
    <property type="entry name" value="NAD(P)-binding Rossmann-fold domains"/>
    <property type="match status" value="1"/>
</dbReference>
<organism evidence="3 4">
    <name type="scientific">Candidatus Nephthysia bennettiae</name>
    <dbReference type="NCBI Taxonomy" id="3127016"/>
    <lineage>
        <taxon>Bacteria</taxon>
        <taxon>Bacillati</taxon>
        <taxon>Candidatus Dormiibacterota</taxon>
        <taxon>Candidatus Dormibacteria</taxon>
        <taxon>Candidatus Dormibacterales</taxon>
        <taxon>Candidatus Dormibacteraceae</taxon>
        <taxon>Candidatus Nephthysia</taxon>
    </lineage>
</organism>
<dbReference type="PANTHER" id="PTHR15020:SF50">
    <property type="entry name" value="UPF0659 PROTEIN YMR090W"/>
    <property type="match status" value="1"/>
</dbReference>
<feature type="compositionally biased region" description="Basic and acidic residues" evidence="1">
    <location>
        <begin position="292"/>
        <end position="303"/>
    </location>
</feature>
<accession>A0A934K0Y2</accession>
<name>A0A934K0Y2_9BACT</name>
<dbReference type="InterPro" id="IPR036291">
    <property type="entry name" value="NAD(P)-bd_dom_sf"/>
</dbReference>
<gene>
    <name evidence="3" type="ORF">JF922_10485</name>
</gene>
<dbReference type="CDD" id="cd05243">
    <property type="entry name" value="SDR_a5"/>
    <property type="match status" value="1"/>
</dbReference>